<keyword evidence="4 5" id="KW-0472">Membrane</keyword>
<dbReference type="KEGG" id="dlu:A6035_01010"/>
<dbReference type="RefSeq" id="WP_159149323.1">
    <property type="nucleotide sequence ID" value="NZ_CP015449.1"/>
</dbReference>
<comment type="subcellular location">
    <subcellularLocation>
        <location evidence="5">Cell membrane</location>
        <topology evidence="5">Multi-pass membrane protein</topology>
    </subcellularLocation>
    <subcellularLocation>
        <location evidence="1">Membrane</location>
        <topology evidence="1">Multi-pass membrane protein</topology>
    </subcellularLocation>
</comment>
<evidence type="ECO:0000256" key="4">
    <source>
        <dbReference type="ARBA" id="ARBA00023136"/>
    </source>
</evidence>
<dbReference type="OrthoDB" id="3872971at2"/>
<feature type="transmembrane region" description="Helical" evidence="5">
    <location>
        <begin position="192"/>
        <end position="212"/>
    </location>
</feature>
<gene>
    <name evidence="6" type="ORF">A6035_01010</name>
</gene>
<feature type="transmembrane region" description="Helical" evidence="5">
    <location>
        <begin position="224"/>
        <end position="242"/>
    </location>
</feature>
<sequence length="243" mass="25583">MSILLLLFGILAGAVTLRVTGIGFALIAAPFFVIALGPWNALGLIHLTGVAACLVLAWRLRKEVDRRLALELGAWAALMAIPGTWLSFVVPERVLQLAIGIGLLISLAIMVSFRDLPKVDGPIVRAITGMICGAFTYTAGMGGPAMTIYSRLSHWPHQRFVATLQPMFAVLGTGGLLVRYSVSGELLPPVPSWIWVGAAAMLLGGLRVGDLLTRFISVSGARQAALLVAFGGCLVTIGQAVIG</sequence>
<evidence type="ECO:0000256" key="1">
    <source>
        <dbReference type="ARBA" id="ARBA00004141"/>
    </source>
</evidence>
<keyword evidence="3 5" id="KW-1133">Transmembrane helix</keyword>
<dbReference type="InterPro" id="IPR002781">
    <property type="entry name" value="TM_pro_TauE-like"/>
</dbReference>
<evidence type="ECO:0000313" key="7">
    <source>
        <dbReference type="Proteomes" id="UP000244928"/>
    </source>
</evidence>
<organism evidence="6 7">
    <name type="scientific">Dietzia lutea</name>
    <dbReference type="NCBI Taxonomy" id="546160"/>
    <lineage>
        <taxon>Bacteria</taxon>
        <taxon>Bacillati</taxon>
        <taxon>Actinomycetota</taxon>
        <taxon>Actinomycetes</taxon>
        <taxon>Mycobacteriales</taxon>
        <taxon>Dietziaceae</taxon>
        <taxon>Dietzia</taxon>
    </lineage>
</organism>
<keyword evidence="5" id="KW-1003">Cell membrane</keyword>
<proteinExistence type="inferred from homology"/>
<keyword evidence="7" id="KW-1185">Reference proteome</keyword>
<dbReference type="AlphaFoldDB" id="A0A2S1R415"/>
<name>A0A2S1R415_9ACTN</name>
<feature type="transmembrane region" description="Helical" evidence="5">
    <location>
        <begin position="68"/>
        <end position="88"/>
    </location>
</feature>
<feature type="transmembrane region" description="Helical" evidence="5">
    <location>
        <begin position="94"/>
        <end position="113"/>
    </location>
</feature>
<dbReference type="Proteomes" id="UP000244928">
    <property type="component" value="Chromosome"/>
</dbReference>
<dbReference type="Pfam" id="PF01925">
    <property type="entry name" value="TauE"/>
    <property type="match status" value="1"/>
</dbReference>
<evidence type="ECO:0000256" key="2">
    <source>
        <dbReference type="ARBA" id="ARBA00022692"/>
    </source>
</evidence>
<dbReference type="EMBL" id="CP015449">
    <property type="protein sequence ID" value="AWH90994.1"/>
    <property type="molecule type" value="Genomic_DNA"/>
</dbReference>
<evidence type="ECO:0000256" key="3">
    <source>
        <dbReference type="ARBA" id="ARBA00022989"/>
    </source>
</evidence>
<comment type="similarity">
    <text evidence="5">Belongs to the 4-toluene sulfonate uptake permease (TSUP) (TC 2.A.102) family.</text>
</comment>
<evidence type="ECO:0000313" key="6">
    <source>
        <dbReference type="EMBL" id="AWH90994.1"/>
    </source>
</evidence>
<feature type="transmembrane region" description="Helical" evidence="5">
    <location>
        <begin position="31"/>
        <end position="56"/>
    </location>
</feature>
<evidence type="ECO:0000256" key="5">
    <source>
        <dbReference type="RuleBase" id="RU363041"/>
    </source>
</evidence>
<reference evidence="6 7" key="1">
    <citation type="submission" date="2016-04" db="EMBL/GenBank/DDBJ databases">
        <title>Complete genome sequence of Dietzia lutea YIM 80766T, a strain isolated from desert soil in Egypt.</title>
        <authorList>
            <person name="Zhao J."/>
            <person name="Hu B."/>
            <person name="Geng S."/>
            <person name="Nie Y."/>
            <person name="Tang Y."/>
        </authorList>
    </citation>
    <scope>NUCLEOTIDE SEQUENCE [LARGE SCALE GENOMIC DNA]</scope>
    <source>
        <strain evidence="6 7">YIM 80766</strain>
    </source>
</reference>
<accession>A0A2S1R415</accession>
<protein>
    <recommendedName>
        <fullName evidence="5">Probable membrane transporter protein</fullName>
    </recommendedName>
</protein>
<keyword evidence="2 5" id="KW-0812">Transmembrane</keyword>
<dbReference type="GO" id="GO:0005886">
    <property type="term" value="C:plasma membrane"/>
    <property type="evidence" value="ECO:0007669"/>
    <property type="project" value="UniProtKB-SubCell"/>
</dbReference>